<evidence type="ECO:0000313" key="12">
    <source>
        <dbReference type="Proteomes" id="UP000605992"/>
    </source>
</evidence>
<feature type="region of interest" description="Disordered" evidence="10">
    <location>
        <begin position="51"/>
        <end position="82"/>
    </location>
</feature>
<name>A0A8J4DFS7_9ACTN</name>
<dbReference type="PANTHER" id="PTHR42982:SF8">
    <property type="entry name" value="SEC-INDEPENDENT PROTEIN TRANSLOCASE PROTEIN TATA"/>
    <property type="match status" value="1"/>
</dbReference>
<dbReference type="Gene3D" id="1.20.5.3310">
    <property type="match status" value="1"/>
</dbReference>
<reference evidence="11" key="1">
    <citation type="submission" date="2021-01" db="EMBL/GenBank/DDBJ databases">
        <title>Whole genome shotgun sequence of Planotetraspora thailandica NBRC 104271.</title>
        <authorList>
            <person name="Komaki H."/>
            <person name="Tamura T."/>
        </authorList>
    </citation>
    <scope>NUCLEOTIDE SEQUENCE</scope>
    <source>
        <strain evidence="11">NBRC 104271</strain>
    </source>
</reference>
<accession>A0A8J4DFS7</accession>
<dbReference type="GO" id="GO:0033281">
    <property type="term" value="C:TAT protein transport complex"/>
    <property type="evidence" value="ECO:0007669"/>
    <property type="project" value="UniProtKB-UniRule"/>
</dbReference>
<evidence type="ECO:0000256" key="8">
    <source>
        <dbReference type="ARBA" id="ARBA00023136"/>
    </source>
</evidence>
<evidence type="ECO:0000256" key="4">
    <source>
        <dbReference type="ARBA" id="ARBA00022692"/>
    </source>
</evidence>
<comment type="subcellular location">
    <subcellularLocation>
        <location evidence="1 9">Cell membrane</location>
        <topology evidence="1 9">Single-pass membrane protein</topology>
    </subcellularLocation>
</comment>
<keyword evidence="12" id="KW-1185">Reference proteome</keyword>
<dbReference type="HAMAP" id="MF_00236">
    <property type="entry name" value="TatA_E"/>
    <property type="match status" value="1"/>
</dbReference>
<feature type="transmembrane region" description="Helical" evidence="9">
    <location>
        <begin position="12"/>
        <end position="30"/>
    </location>
</feature>
<dbReference type="PANTHER" id="PTHR42982">
    <property type="entry name" value="SEC-INDEPENDENT PROTEIN TRANSLOCASE PROTEIN TATA"/>
    <property type="match status" value="1"/>
</dbReference>
<dbReference type="Pfam" id="PF02416">
    <property type="entry name" value="TatA_B_E"/>
    <property type="match status" value="1"/>
</dbReference>
<comment type="function">
    <text evidence="9">Part of the twin-arginine translocation (Tat) system that transports large folded proteins containing a characteristic twin-arginine motif in their signal peptide across membranes. TatA could form the protein-conducting channel of the Tat system.</text>
</comment>
<evidence type="ECO:0000256" key="10">
    <source>
        <dbReference type="SAM" id="MobiDB-lite"/>
    </source>
</evidence>
<evidence type="ECO:0000256" key="9">
    <source>
        <dbReference type="HAMAP-Rule" id="MF_00236"/>
    </source>
</evidence>
<evidence type="ECO:0000256" key="2">
    <source>
        <dbReference type="ARBA" id="ARBA00022448"/>
    </source>
</evidence>
<keyword evidence="7 9" id="KW-0811">Translocation</keyword>
<gene>
    <name evidence="9 11" type="primary">tatA</name>
    <name evidence="11" type="ORF">Pth03_78790</name>
</gene>
<evidence type="ECO:0000313" key="11">
    <source>
        <dbReference type="EMBL" id="GII59490.1"/>
    </source>
</evidence>
<dbReference type="NCBIfam" id="NF001854">
    <property type="entry name" value="PRK00575.1"/>
    <property type="match status" value="1"/>
</dbReference>
<comment type="caution">
    <text evidence="11">The sequence shown here is derived from an EMBL/GenBank/DDBJ whole genome shotgun (WGS) entry which is preliminary data.</text>
</comment>
<dbReference type="NCBIfam" id="TIGR01411">
    <property type="entry name" value="tatAE"/>
    <property type="match status" value="1"/>
</dbReference>
<dbReference type="EMBL" id="BOOR01000086">
    <property type="protein sequence ID" value="GII59490.1"/>
    <property type="molecule type" value="Genomic_DNA"/>
</dbReference>
<keyword evidence="2 9" id="KW-0813">Transport</keyword>
<comment type="similarity">
    <text evidence="9">Belongs to the TatA/E family.</text>
</comment>
<comment type="subunit">
    <text evidence="9">The Tat system comprises two distinct complexes: a TatABC complex, containing multiple copies of TatA, TatB and TatC subunits, and a separate TatA complex, containing only TatA subunits. Substrates initially bind to the TatABC complex, which probably triggers association of the separate TatA complex to form the active translocon.</text>
</comment>
<dbReference type="AlphaFoldDB" id="A0A8J4DFS7"/>
<keyword evidence="6 9" id="KW-1133">Transmembrane helix</keyword>
<proteinExistence type="inferred from homology"/>
<dbReference type="GO" id="GO:0008320">
    <property type="term" value="F:protein transmembrane transporter activity"/>
    <property type="evidence" value="ECO:0007669"/>
    <property type="project" value="UniProtKB-UniRule"/>
</dbReference>
<evidence type="ECO:0000256" key="7">
    <source>
        <dbReference type="ARBA" id="ARBA00023010"/>
    </source>
</evidence>
<dbReference type="InterPro" id="IPR006312">
    <property type="entry name" value="TatA/E"/>
</dbReference>
<evidence type="ECO:0000256" key="1">
    <source>
        <dbReference type="ARBA" id="ARBA00004162"/>
    </source>
</evidence>
<protein>
    <recommendedName>
        <fullName evidence="9">Sec-independent protein translocase protein TatA</fullName>
    </recommendedName>
</protein>
<organism evidence="11 12">
    <name type="scientific">Planotetraspora thailandica</name>
    <dbReference type="NCBI Taxonomy" id="487172"/>
    <lineage>
        <taxon>Bacteria</taxon>
        <taxon>Bacillati</taxon>
        <taxon>Actinomycetota</taxon>
        <taxon>Actinomycetes</taxon>
        <taxon>Streptosporangiales</taxon>
        <taxon>Streptosporangiaceae</taxon>
        <taxon>Planotetraspora</taxon>
    </lineage>
</organism>
<keyword evidence="8 9" id="KW-0472">Membrane</keyword>
<keyword evidence="4 9" id="KW-0812">Transmembrane</keyword>
<dbReference type="GO" id="GO:0043953">
    <property type="term" value="P:protein transport by the Tat complex"/>
    <property type="evidence" value="ECO:0007669"/>
    <property type="project" value="UniProtKB-UniRule"/>
</dbReference>
<evidence type="ECO:0000256" key="5">
    <source>
        <dbReference type="ARBA" id="ARBA00022927"/>
    </source>
</evidence>
<keyword evidence="5 9" id="KW-0653">Protein transport</keyword>
<keyword evidence="3 9" id="KW-1003">Cell membrane</keyword>
<dbReference type="Proteomes" id="UP000605992">
    <property type="component" value="Unassembled WGS sequence"/>
</dbReference>
<evidence type="ECO:0000256" key="6">
    <source>
        <dbReference type="ARBA" id="ARBA00022989"/>
    </source>
</evidence>
<sequence>MVWKGEVAVGEFSAWHWLIVALVFVVLFGAKRLPDSARSLGQALRLFKQETSRMHDETPGAAQGVLPESENHQPPQPPTPSA</sequence>
<dbReference type="InterPro" id="IPR003369">
    <property type="entry name" value="TatA/B/E"/>
</dbReference>
<evidence type="ECO:0000256" key="3">
    <source>
        <dbReference type="ARBA" id="ARBA00022475"/>
    </source>
</evidence>